<feature type="compositionally biased region" description="Polar residues" evidence="1">
    <location>
        <begin position="407"/>
        <end position="419"/>
    </location>
</feature>
<dbReference type="VEuPathDB" id="FungiDB:ACJ73_10162"/>
<feature type="compositionally biased region" description="Basic and acidic residues" evidence="1">
    <location>
        <begin position="487"/>
        <end position="499"/>
    </location>
</feature>
<dbReference type="EMBL" id="LGTZ01003459">
    <property type="protein sequence ID" value="OJD09657.1"/>
    <property type="molecule type" value="Genomic_DNA"/>
</dbReference>
<feature type="compositionally biased region" description="Basic and acidic residues" evidence="1">
    <location>
        <begin position="1"/>
        <end position="29"/>
    </location>
</feature>
<name>A0A1J9NYG4_9EURO</name>
<gene>
    <name evidence="2" type="ORF">ACJ73_10162</name>
</gene>
<evidence type="ECO:0000313" key="3">
    <source>
        <dbReference type="Proteomes" id="UP000242791"/>
    </source>
</evidence>
<feature type="compositionally biased region" description="Polar residues" evidence="1">
    <location>
        <begin position="31"/>
        <end position="41"/>
    </location>
</feature>
<evidence type="ECO:0000313" key="2">
    <source>
        <dbReference type="EMBL" id="OJD09657.1"/>
    </source>
</evidence>
<sequence>RRREEEQRRREEEQRRREEEQRRREEAELRLQSTQQDLQSARQALRSEQLLRQALENRVNATTFEQFLQSCHEHLSVPLAFQPKKSKSTKGSITAPKARYCPTTLREWSDFPHERDDLFGKVFHLLHPPKSHPLTVFTSPEGLKTIGNLACRRQMGSELDLMRYERFAVEEQVISIFQELAKLNTDSLLPNLGLGVSFENHANTLDENPGPAEQARRGWRPRSDQLCAFRRDGESESLLFVIEYKAGHKLQPIALKDGLQPCNFWEDIVQAHVIPEKDNEKERATYNARQLSGAAITQTFDYMIREGVEYGYLTTGECFVFLRIKEDDPATLYYHQSNPVSDVTKDGKFHLSCTAISSVFMLCLMALGSTTRDQAWRSRAFSTLHTWDVDVEYVLAQIPEDEMPRTPSGSTYIPSSPLSSAGKDQPQQPRRLRNRCASPDDLPRDPASDSSDGGNRGWKWGDKRFAVVMSPPQPPPAKRQQPEYQSQEERRRNREPDREYCTQRCLAGLASRSAVDPACPNSHLHQAHSADGNHPISRGEVAQLLEVQLNNDRDNGCRPLRLHGARGIMFKMTLSQYGYTFVGKGTHK</sequence>
<dbReference type="STRING" id="1658174.A0A1J9NYG4"/>
<dbReference type="Proteomes" id="UP000242791">
    <property type="component" value="Unassembled WGS sequence"/>
</dbReference>
<evidence type="ECO:0000256" key="1">
    <source>
        <dbReference type="SAM" id="MobiDB-lite"/>
    </source>
</evidence>
<feature type="non-terminal residue" evidence="2">
    <location>
        <position position="588"/>
    </location>
</feature>
<feature type="non-terminal residue" evidence="2">
    <location>
        <position position="1"/>
    </location>
</feature>
<accession>A0A1J9NYG4</accession>
<feature type="region of interest" description="Disordered" evidence="1">
    <location>
        <begin position="401"/>
        <end position="499"/>
    </location>
</feature>
<comment type="caution">
    <text evidence="2">The sequence shown here is derived from an EMBL/GenBank/DDBJ whole genome shotgun (WGS) entry which is preliminary data.</text>
</comment>
<protein>
    <submittedName>
        <fullName evidence="2">Uncharacterized protein</fullName>
    </submittedName>
</protein>
<proteinExistence type="predicted"/>
<dbReference type="AlphaFoldDB" id="A0A1J9NYG4"/>
<keyword evidence="3" id="KW-1185">Reference proteome</keyword>
<reference evidence="2 3" key="1">
    <citation type="submission" date="2015-08" db="EMBL/GenBank/DDBJ databases">
        <title>Emmonsia species relationships and genome sequence.</title>
        <authorList>
            <person name="Cuomo C.A."/>
            <person name="Schwartz I.S."/>
            <person name="Kenyon C."/>
            <person name="De Hoog G.S."/>
            <person name="Govender N.P."/>
            <person name="Botha A."/>
            <person name="Moreno L."/>
            <person name="De Vries M."/>
            <person name="Munoz J.F."/>
            <person name="Stielow J.B."/>
        </authorList>
    </citation>
    <scope>NUCLEOTIDE SEQUENCE [LARGE SCALE GENOMIC DNA]</scope>
    <source>
        <strain evidence="2 3">EI222</strain>
    </source>
</reference>
<feature type="region of interest" description="Disordered" evidence="1">
    <location>
        <begin position="1"/>
        <end position="41"/>
    </location>
</feature>
<dbReference type="OrthoDB" id="2156052at2759"/>
<organism evidence="2 3">
    <name type="scientific">Blastomyces percursus</name>
    <dbReference type="NCBI Taxonomy" id="1658174"/>
    <lineage>
        <taxon>Eukaryota</taxon>
        <taxon>Fungi</taxon>
        <taxon>Dikarya</taxon>
        <taxon>Ascomycota</taxon>
        <taxon>Pezizomycotina</taxon>
        <taxon>Eurotiomycetes</taxon>
        <taxon>Eurotiomycetidae</taxon>
        <taxon>Onygenales</taxon>
        <taxon>Ajellomycetaceae</taxon>
        <taxon>Blastomyces</taxon>
    </lineage>
</organism>